<dbReference type="EMBL" id="JBHSPC010000032">
    <property type="protein sequence ID" value="MFC5670816.1"/>
    <property type="molecule type" value="Genomic_DNA"/>
</dbReference>
<organism evidence="4 5">
    <name type="scientific">Streptomyces incanus</name>
    <dbReference type="NCBI Taxonomy" id="887453"/>
    <lineage>
        <taxon>Bacteria</taxon>
        <taxon>Bacillati</taxon>
        <taxon>Actinomycetota</taxon>
        <taxon>Actinomycetes</taxon>
        <taxon>Kitasatosporales</taxon>
        <taxon>Streptomycetaceae</taxon>
        <taxon>Streptomyces</taxon>
    </lineage>
</organism>
<dbReference type="InterPro" id="IPR001387">
    <property type="entry name" value="Cro/C1-type_HTH"/>
</dbReference>
<keyword evidence="5" id="KW-1185">Reference proteome</keyword>
<gene>
    <name evidence="4" type="ORF">ACFP2V_12045</name>
</gene>
<dbReference type="RefSeq" id="WP_381209764.1">
    <property type="nucleotide sequence ID" value="NZ_JBHSPC010000032.1"/>
</dbReference>
<dbReference type="Proteomes" id="UP001596183">
    <property type="component" value="Unassembled WGS sequence"/>
</dbReference>
<comment type="caution">
    <text evidence="4">The sequence shown here is derived from an EMBL/GenBank/DDBJ whole genome shotgun (WGS) entry which is preliminary data.</text>
</comment>
<dbReference type="SUPFAM" id="SSF47413">
    <property type="entry name" value="lambda repressor-like DNA-binding domains"/>
    <property type="match status" value="1"/>
</dbReference>
<dbReference type="SMART" id="SM00530">
    <property type="entry name" value="HTH_XRE"/>
    <property type="match status" value="1"/>
</dbReference>
<dbReference type="CDD" id="cd00093">
    <property type="entry name" value="HTH_XRE"/>
    <property type="match status" value="1"/>
</dbReference>
<dbReference type="PROSITE" id="PS50943">
    <property type="entry name" value="HTH_CROC1"/>
    <property type="match status" value="1"/>
</dbReference>
<feature type="coiled-coil region" evidence="1">
    <location>
        <begin position="192"/>
        <end position="219"/>
    </location>
</feature>
<evidence type="ECO:0000313" key="5">
    <source>
        <dbReference type="Proteomes" id="UP001596183"/>
    </source>
</evidence>
<dbReference type="Pfam" id="PF01381">
    <property type="entry name" value="HTH_3"/>
    <property type="match status" value="1"/>
</dbReference>
<reference evidence="5" key="1">
    <citation type="journal article" date="2019" name="Int. J. Syst. Evol. Microbiol.">
        <title>The Global Catalogue of Microorganisms (GCM) 10K type strain sequencing project: providing services to taxonomists for standard genome sequencing and annotation.</title>
        <authorList>
            <consortium name="The Broad Institute Genomics Platform"/>
            <consortium name="The Broad Institute Genome Sequencing Center for Infectious Disease"/>
            <person name="Wu L."/>
            <person name="Ma J."/>
        </authorList>
    </citation>
    <scope>NUCLEOTIDE SEQUENCE [LARGE SCALE GENOMIC DNA]</scope>
    <source>
        <strain evidence="5">JCM 13852</strain>
    </source>
</reference>
<dbReference type="Gene3D" id="1.10.260.40">
    <property type="entry name" value="lambda repressor-like DNA-binding domains"/>
    <property type="match status" value="1"/>
</dbReference>
<feature type="domain" description="HTH cro/C1-type" evidence="3">
    <location>
        <begin position="22"/>
        <end position="79"/>
    </location>
</feature>
<accession>A0ABW0XQN4</accession>
<evidence type="ECO:0000256" key="1">
    <source>
        <dbReference type="SAM" id="Coils"/>
    </source>
</evidence>
<sequence>MADEKKNPLGPVGEQVRRNTARLREARGLTKKDLSDRVTEMGRAVPPLGVSRIEAGARRVDADDLVALAVALNVSPLTLLLPDAWDDESVWLADRKRVQSRTAWLWGQGLAPAEDMPAAVEDESAETVQQRGRDYYKTEEEFRALALPTERRRAAEHPANREAQDLAEMVSRLVQVAGVSVGGESPSVRRALRAARLRLRKLDAELEQIEITADDLDRLSQPDQ</sequence>
<dbReference type="InterPro" id="IPR010982">
    <property type="entry name" value="Lambda_DNA-bd_dom_sf"/>
</dbReference>
<evidence type="ECO:0000256" key="2">
    <source>
        <dbReference type="SAM" id="MobiDB-lite"/>
    </source>
</evidence>
<feature type="region of interest" description="Disordered" evidence="2">
    <location>
        <begin position="1"/>
        <end position="38"/>
    </location>
</feature>
<name>A0ABW0XQN4_9ACTN</name>
<feature type="compositionally biased region" description="Basic and acidic residues" evidence="2">
    <location>
        <begin position="22"/>
        <end position="38"/>
    </location>
</feature>
<keyword evidence="1" id="KW-0175">Coiled coil</keyword>
<evidence type="ECO:0000259" key="3">
    <source>
        <dbReference type="PROSITE" id="PS50943"/>
    </source>
</evidence>
<proteinExistence type="predicted"/>
<protein>
    <submittedName>
        <fullName evidence="4">Helix-turn-helix domain-containing protein</fullName>
    </submittedName>
</protein>
<evidence type="ECO:0000313" key="4">
    <source>
        <dbReference type="EMBL" id="MFC5670816.1"/>
    </source>
</evidence>